<evidence type="ECO:0000256" key="3">
    <source>
        <dbReference type="ARBA" id="ARBA00022840"/>
    </source>
</evidence>
<feature type="region of interest" description="Disordered" evidence="5">
    <location>
        <begin position="1435"/>
        <end position="1457"/>
    </location>
</feature>
<dbReference type="GO" id="GO:0016787">
    <property type="term" value="F:hydrolase activity"/>
    <property type="evidence" value="ECO:0007669"/>
    <property type="project" value="UniProtKB-KW"/>
</dbReference>
<evidence type="ECO:0000256" key="1">
    <source>
        <dbReference type="ARBA" id="ARBA00022741"/>
    </source>
</evidence>
<feature type="compositionally biased region" description="Low complexity" evidence="5">
    <location>
        <begin position="905"/>
        <end position="921"/>
    </location>
</feature>
<proteinExistence type="predicted"/>
<evidence type="ECO:0000256" key="5">
    <source>
        <dbReference type="SAM" id="MobiDB-lite"/>
    </source>
</evidence>
<feature type="compositionally biased region" description="Basic and acidic residues" evidence="5">
    <location>
        <begin position="2367"/>
        <end position="2377"/>
    </location>
</feature>
<feature type="compositionally biased region" description="Basic and acidic residues" evidence="5">
    <location>
        <begin position="392"/>
        <end position="403"/>
    </location>
</feature>
<dbReference type="GO" id="GO:0008094">
    <property type="term" value="F:ATP-dependent activity, acting on DNA"/>
    <property type="evidence" value="ECO:0007669"/>
    <property type="project" value="TreeGrafter"/>
</dbReference>
<dbReference type="SUPFAM" id="SSF57850">
    <property type="entry name" value="RING/U-box"/>
    <property type="match status" value="1"/>
</dbReference>
<protein>
    <recommendedName>
        <fullName evidence="6">RING-type domain-containing protein</fullName>
    </recommendedName>
</protein>
<dbReference type="GO" id="GO:0005524">
    <property type="term" value="F:ATP binding"/>
    <property type="evidence" value="ECO:0007669"/>
    <property type="project" value="UniProtKB-KW"/>
</dbReference>
<feature type="region of interest" description="Disordered" evidence="5">
    <location>
        <begin position="2037"/>
        <end position="2093"/>
    </location>
</feature>
<dbReference type="InterPro" id="IPR038718">
    <property type="entry name" value="SNF2-like_sf"/>
</dbReference>
<feature type="region of interest" description="Disordered" evidence="5">
    <location>
        <begin position="1521"/>
        <end position="1581"/>
    </location>
</feature>
<organism evidence="7">
    <name type="scientific">Chromera velia CCMP2878</name>
    <dbReference type="NCBI Taxonomy" id="1169474"/>
    <lineage>
        <taxon>Eukaryota</taxon>
        <taxon>Sar</taxon>
        <taxon>Alveolata</taxon>
        <taxon>Colpodellida</taxon>
        <taxon>Chromeraceae</taxon>
        <taxon>Chromera</taxon>
    </lineage>
</organism>
<feature type="compositionally biased region" description="Basic and acidic residues" evidence="5">
    <location>
        <begin position="128"/>
        <end position="138"/>
    </location>
</feature>
<dbReference type="InterPro" id="IPR027417">
    <property type="entry name" value="P-loop_NTPase"/>
</dbReference>
<feature type="region of interest" description="Disordered" evidence="5">
    <location>
        <begin position="544"/>
        <end position="624"/>
    </location>
</feature>
<keyword evidence="4" id="KW-0479">Metal-binding</keyword>
<dbReference type="SMART" id="SM00487">
    <property type="entry name" value="DEXDc"/>
    <property type="match status" value="1"/>
</dbReference>
<feature type="compositionally biased region" description="Polar residues" evidence="5">
    <location>
        <begin position="2080"/>
        <end position="2092"/>
    </location>
</feature>
<dbReference type="InterPro" id="IPR001841">
    <property type="entry name" value="Znf_RING"/>
</dbReference>
<dbReference type="PANTHER" id="PTHR45626:SF14">
    <property type="entry name" value="ATP-DEPENDENT DNA HELICASE (EUROFUNG)"/>
    <property type="match status" value="1"/>
</dbReference>
<feature type="compositionally biased region" description="Low complexity" evidence="5">
    <location>
        <begin position="848"/>
        <end position="859"/>
    </location>
</feature>
<feature type="compositionally biased region" description="Basic and acidic residues" evidence="5">
    <location>
        <begin position="32"/>
        <end position="41"/>
    </location>
</feature>
<keyword evidence="3" id="KW-0067">ATP-binding</keyword>
<sequence>MPGDFLCVGFDRFRLRVSDEDAASLFPSSCHVEGEPGKADESGSGLCLYTKRRDDPSGQAESFLPLSVSVSQSPTGHVRPPSPPSPGFSTTQSYALEVLSECESTKSVQTPPTDRLPLSVHPPLPLPLERETGQDSTRRGPLSTLGQSLTGGNVKRVYTLKPWVKSETGTEKEAPPLNPTQTFPPFSGPSAPPSAEFDVAMKASSSASRKEKQGSASAFSSPPELEMTRIDWQRFAWIQECLWDWGPSKGRAAWSLRPVSTPCAVASDSPKQTELEGDNLKKSSLELCVYVWVDEKFLLDGLKKKGNEKKLQQVLAVVQPCCPPPPPSSGFGDMDRIRERGEQSLYFAVSGTERNSEVERQTRAKVRDVSSLFEALPSSVSVPSPFGQAMSGRDEGRKGEGRHGKIGQRGDGASYEDAGHAAAAAAQSSMGTEANRESRELDMVDGGAPVSVCLSSTEASCPSLFDVPFLVVIPFLQLEDLRQFRATCRFGFSQWEQGGVTPSFLPTLYPHQLGALRFMLHREGLSLPSSSPSVSESVPVPVPEIRRDRDGEGDTENLVSMRGPTETESKRNHLFPFTEDQTVERRVCPRFRTEEEGKGSHAKKGKRKGEEKGRSQKANVATRLSPSLVHVDRVTGLPVAVSKNAFRRRVREVSRREGDRGDRADIRRVRDFRGGMLCDEPGLGKTVTVLALLMKTRGMLPFVGCDSSCVGMSNSEAVDKGYLSRCALSVGGEETVVWEWRQDQEHEIGRTSLDRSCKRVEREGETQCGDNDDEEEESSSLSVGEDESDFEVAREGERQGGGSLCVEETEEEKEKRTIEESREAGTIHEMKEGQKAGKEEEEEGGCSGASSSLSLSAPPSFFPPKPEIPECSSPSPKRRKTQTEDKQSASNHPFATPQTNRGTDKSAPSPFSPPSKSSASVKKGKERRANREIDWLDPEKSRPRFSKRQVIIPKRLNLITADDPAFFEGLGDREKRMYRAQGILSLGSFGFAPKHRQMELAAVRKGGAPMPPSPVGMRRRTGPSETWSRFLTLTAASLVVVPDELVAHWITQVGRHVVAGGLRLIVEGSRGQRQVAVVGTEEMSFSQPAASAASGQRRRSGRNNSVVEEMGETPAEREMRRVVAFVKTDVVVTTFSRLQIEMEGVMGGTSAFLKVHWKRLVIDEGHKMGATLVETNTKKVLNALSAESRWVLTGTPTRGEAVEKLWPLLEFLRDPSRLQGHRFSKAVTRRLTSKGTLALRRYSCSGEGGTGEEGEWSVCKVVSMREREQAWEALRSILERICVRTRKADCDAFLPPLRYLRVPLNFSKMGVKGYNTLCEIVQRNLLLADWFDPTHSESLLYRENRQFREIAMSNLVKACSVTAEVEVYQEAWQVPEIIDWLRKHMPARRALAPDSHALPLASLSFSSSVPAVDTEKTGVSGDTEEESLAKRLRREGTIETDTTMESQQPSVSSSSRIPSAVCILSDERLLRIDSSSSSVSIPSEVTPAVPSLPISSVSQSHSLSADSPLTASPLTDVAAPVVPTSVHPEPNGTLPALDDAPMRPSEVEQEDTTSVTHLDSALPSEAHTKRPRSPSPTASERFRSELEVFLDTLRPRISSSTPCDVCSLMVEMPLVTPCGHLSCCECIASCPRHCPLPSCQAPYLFDRQGDPKELIELQPAWLNPTPYWKANWWQVSSTKLEWLLPHVKRRLVADRGERGGSRGDGFAMAGKGRVVPKGPLPKILIFSRFIETLEVVKQNLIVAAGFRYFDDDHALKGKSVREAAKEDEKLRADAAALGEHNPATDGAGVAVGAVQLEEGQDRLPFWSSALPSPSFGGNERGGDPGTSAKRVSPAGGIQETGSGGVDNGGVLTSSLSSSSSSSSAAAALPSAPEHQQRGGGEESGVGRRLSSSSGSGSSPPRPAWPVAAAGRGMGGDGVLQRSMSAAASSPVYVGHSEDPDDWVFVTEFYSPMPGNIKLFHLNQFVNNPRAAVLLCDKTAALGLDLSMVTDVILMDPVCDPLFFHQLVSRAHRLGAREPVTVYQLYMRQSIEEIEIEETDKSKRVSSGKTGNSDADGKEQESRKGGYGGKQNGREDFPRSISEQTTKTENTALNKEEERLFDFALQKEKKKETQGIARVPSDSLNIADIPCVRSKGRGGISGGPAHASAGPTGGGPSSASRRGSAGARVSGRGSAGAPRSSRPNRGRGGTAAVRGRGQSDGLSNPVPSLGSGLSEAPAPDTVPSASSSVFPPPSSGENGQAMPREHEGEEAGDTLSRESGEKGGQAAEESRNSSEILQIAESSSSPPAADPPSTRSRLSCRDSLGGGRRRAPPPRHGELPPYHLRDIQKSRETAEVADVQRGTRKRGPPPAQRQSLSLPIGEAEQGGAEDREGDKSAEAGEPPQSAKTSKNSGQKRKREKENPTSPGEEKEAESERAQRELEEYENKRTAEREKEKEKQKEDRELETVRHILFRVRPLRQIVS</sequence>
<feature type="compositionally biased region" description="Low complexity" evidence="5">
    <location>
        <begin position="1886"/>
        <end position="1898"/>
    </location>
</feature>
<feature type="compositionally biased region" description="Low complexity" evidence="5">
    <location>
        <begin position="1446"/>
        <end position="1457"/>
    </location>
</feature>
<dbReference type="GO" id="GO:0006281">
    <property type="term" value="P:DNA repair"/>
    <property type="evidence" value="ECO:0007669"/>
    <property type="project" value="TreeGrafter"/>
</dbReference>
<feature type="compositionally biased region" description="Basic and acidic residues" evidence="5">
    <location>
        <begin position="2242"/>
        <end position="2260"/>
    </location>
</feature>
<feature type="compositionally biased region" description="Polar residues" evidence="5">
    <location>
        <begin position="888"/>
        <end position="901"/>
    </location>
</feature>
<feature type="region of interest" description="Disordered" evidence="5">
    <location>
        <begin position="166"/>
        <end position="223"/>
    </location>
</feature>
<dbReference type="GO" id="GO:0005634">
    <property type="term" value="C:nucleus"/>
    <property type="evidence" value="ECO:0007669"/>
    <property type="project" value="TreeGrafter"/>
</dbReference>
<evidence type="ECO:0000313" key="7">
    <source>
        <dbReference type="EMBL" id="CEM52819.1"/>
    </source>
</evidence>
<feature type="region of interest" description="Disordered" evidence="5">
    <location>
        <begin position="2133"/>
        <end position="2444"/>
    </location>
</feature>
<dbReference type="InterPro" id="IPR000330">
    <property type="entry name" value="SNF2_N"/>
</dbReference>
<name>A0A0G4I6X1_9ALVE</name>
<feature type="region of interest" description="Disordered" evidence="5">
    <location>
        <begin position="761"/>
        <end position="934"/>
    </location>
</feature>
<evidence type="ECO:0000259" key="6">
    <source>
        <dbReference type="PROSITE" id="PS50089"/>
    </source>
</evidence>
<dbReference type="PROSITE" id="PS50089">
    <property type="entry name" value="ZF_RING_2"/>
    <property type="match status" value="1"/>
</dbReference>
<keyword evidence="4" id="KW-0863">Zinc-finger</keyword>
<feature type="compositionally biased region" description="Low complexity" evidence="5">
    <location>
        <begin position="2156"/>
        <end position="2182"/>
    </location>
</feature>
<feature type="compositionally biased region" description="Low complexity" evidence="5">
    <location>
        <begin position="2281"/>
        <end position="2292"/>
    </location>
</feature>
<dbReference type="PANTHER" id="PTHR45626">
    <property type="entry name" value="TRANSCRIPTION TERMINATION FACTOR 2-RELATED"/>
    <property type="match status" value="1"/>
</dbReference>
<dbReference type="InterPro" id="IPR014001">
    <property type="entry name" value="Helicase_ATP-bd"/>
</dbReference>
<feature type="region of interest" description="Disordered" evidence="5">
    <location>
        <begin position="384"/>
        <end position="436"/>
    </location>
</feature>
<accession>A0A0G4I6X1</accession>
<feature type="region of interest" description="Disordered" evidence="5">
    <location>
        <begin position="27"/>
        <end position="150"/>
    </location>
</feature>
<keyword evidence="2" id="KW-0378">Hydrolase</keyword>
<feature type="region of interest" description="Disordered" evidence="5">
    <location>
        <begin position="1086"/>
        <end position="1113"/>
    </location>
</feature>
<feature type="region of interest" description="Disordered" evidence="5">
    <location>
        <begin position="1805"/>
        <end position="1912"/>
    </location>
</feature>
<feature type="compositionally biased region" description="Basic and acidic residues" evidence="5">
    <location>
        <begin position="2314"/>
        <end position="2333"/>
    </location>
</feature>
<feature type="compositionally biased region" description="Low complexity" evidence="5">
    <location>
        <begin position="1086"/>
        <end position="1095"/>
    </location>
</feature>
<feature type="compositionally biased region" description="Acidic residues" evidence="5">
    <location>
        <begin position="770"/>
        <end position="790"/>
    </location>
</feature>
<reference evidence="7" key="1">
    <citation type="submission" date="2014-11" db="EMBL/GenBank/DDBJ databases">
        <authorList>
            <person name="Otto D Thomas"/>
            <person name="Naeem Raeece"/>
        </authorList>
    </citation>
    <scope>NUCLEOTIDE SEQUENCE</scope>
</reference>
<evidence type="ECO:0000256" key="2">
    <source>
        <dbReference type="ARBA" id="ARBA00022801"/>
    </source>
</evidence>
<dbReference type="Gene3D" id="3.40.50.10810">
    <property type="entry name" value="Tandem AAA-ATPase domain"/>
    <property type="match status" value="1"/>
</dbReference>
<dbReference type="InterPro" id="IPR050628">
    <property type="entry name" value="SNF2_RAD54_helicase_TF"/>
</dbReference>
<dbReference type="Pfam" id="PF00176">
    <property type="entry name" value="SNF2-rel_dom"/>
    <property type="match status" value="1"/>
</dbReference>
<feature type="compositionally biased region" description="Basic and acidic residues" evidence="5">
    <location>
        <begin position="812"/>
        <end position="838"/>
    </location>
</feature>
<keyword evidence="4" id="KW-0862">Zinc</keyword>
<dbReference type="InterPro" id="IPR001650">
    <property type="entry name" value="Helicase_C-like"/>
</dbReference>
<dbReference type="SUPFAM" id="SSF52540">
    <property type="entry name" value="P-loop containing nucleoside triphosphate hydrolases"/>
    <property type="match status" value="1"/>
</dbReference>
<keyword evidence="1" id="KW-0547">Nucleotide-binding</keyword>
<feature type="domain" description="RING-type" evidence="6">
    <location>
        <begin position="1603"/>
        <end position="1636"/>
    </location>
</feature>
<feature type="compositionally biased region" description="Basic and acidic residues" evidence="5">
    <location>
        <begin position="2398"/>
        <end position="2444"/>
    </location>
</feature>
<gene>
    <name evidence="7" type="ORF">Cvel_11540</name>
</gene>
<feature type="compositionally biased region" description="Low complexity" evidence="5">
    <location>
        <begin position="1853"/>
        <end position="1872"/>
    </location>
</feature>
<dbReference type="VEuPathDB" id="CryptoDB:Cvel_11540"/>
<dbReference type="GO" id="GO:0008270">
    <property type="term" value="F:zinc ion binding"/>
    <property type="evidence" value="ECO:0007669"/>
    <property type="project" value="UniProtKB-KW"/>
</dbReference>
<feature type="compositionally biased region" description="Basic and acidic residues" evidence="5">
    <location>
        <begin position="2054"/>
        <end position="2063"/>
    </location>
</feature>
<dbReference type="Pfam" id="PF00271">
    <property type="entry name" value="Helicase_C"/>
    <property type="match status" value="1"/>
</dbReference>
<dbReference type="Gene3D" id="3.40.50.300">
    <property type="entry name" value="P-loop containing nucleotide triphosphate hydrolases"/>
    <property type="match status" value="1"/>
</dbReference>
<feature type="compositionally biased region" description="Basic and acidic residues" evidence="5">
    <location>
        <begin position="582"/>
        <end position="599"/>
    </location>
</feature>
<dbReference type="EMBL" id="CDMZ01005384">
    <property type="protein sequence ID" value="CEM52819.1"/>
    <property type="molecule type" value="Genomic_DNA"/>
</dbReference>
<evidence type="ECO:0000256" key="4">
    <source>
        <dbReference type="PROSITE-ProRule" id="PRU00175"/>
    </source>
</evidence>